<dbReference type="Gene3D" id="1.20.1440.20">
    <property type="entry name" value="LemA-like domain"/>
    <property type="match status" value="1"/>
</dbReference>
<dbReference type="EMBL" id="JALAZD010000001">
    <property type="protein sequence ID" value="MCI0125762.1"/>
    <property type="molecule type" value="Genomic_DNA"/>
</dbReference>
<evidence type="ECO:0000313" key="8">
    <source>
        <dbReference type="Proteomes" id="UP001156140"/>
    </source>
</evidence>
<organism evidence="7 8">
    <name type="scientific">Paradevosia shaoguanensis</name>
    <dbReference type="NCBI Taxonomy" id="1335043"/>
    <lineage>
        <taxon>Bacteria</taxon>
        <taxon>Pseudomonadati</taxon>
        <taxon>Pseudomonadota</taxon>
        <taxon>Alphaproteobacteria</taxon>
        <taxon>Hyphomicrobiales</taxon>
        <taxon>Devosiaceae</taxon>
        <taxon>Paradevosia</taxon>
    </lineage>
</organism>
<evidence type="ECO:0000256" key="1">
    <source>
        <dbReference type="ARBA" id="ARBA00004167"/>
    </source>
</evidence>
<keyword evidence="8" id="KW-1185">Reference proteome</keyword>
<proteinExistence type="inferred from homology"/>
<protein>
    <submittedName>
        <fullName evidence="7">LemA family protein</fullName>
    </submittedName>
</protein>
<dbReference type="SUPFAM" id="SSF140478">
    <property type="entry name" value="LemA-like"/>
    <property type="match status" value="1"/>
</dbReference>
<dbReference type="InterPro" id="IPR007156">
    <property type="entry name" value="MamQ_LemA"/>
</dbReference>
<gene>
    <name evidence="7" type="ORF">ML536_02865</name>
</gene>
<accession>A0AA41QKC3</accession>
<comment type="caution">
    <text evidence="7">The sequence shown here is derived from an EMBL/GenBank/DDBJ whole genome shotgun (WGS) entry which is preliminary data.</text>
</comment>
<dbReference type="InterPro" id="IPR023353">
    <property type="entry name" value="LemA-like_dom_sf"/>
</dbReference>
<comment type="similarity">
    <text evidence="2">Belongs to the LemA family.</text>
</comment>
<name>A0AA41QKC3_9HYPH</name>
<reference evidence="7" key="1">
    <citation type="submission" date="2022-03" db="EMBL/GenBank/DDBJ databases">
        <title>The complete genome sequence of a Methyloterrigena soli.</title>
        <authorList>
            <person name="Zi Z."/>
        </authorList>
    </citation>
    <scope>NUCLEOTIDE SEQUENCE</scope>
    <source>
        <strain evidence="7">M48</strain>
    </source>
</reference>
<dbReference type="PANTHER" id="PTHR34478">
    <property type="entry name" value="PROTEIN LEMA"/>
    <property type="match status" value="1"/>
</dbReference>
<keyword evidence="5 6" id="KW-0472">Membrane</keyword>
<dbReference type="GO" id="GO:0016020">
    <property type="term" value="C:membrane"/>
    <property type="evidence" value="ECO:0007669"/>
    <property type="project" value="UniProtKB-SubCell"/>
</dbReference>
<comment type="subcellular location">
    <subcellularLocation>
        <location evidence="1">Membrane</location>
        <topology evidence="1">Single-pass membrane protein</topology>
    </subcellularLocation>
</comment>
<sequence length="185" mass="20485">MTGWIILIIVVAVLGYGVYLYNDLVRNRQLTQEGWSGIDVQLKRRADLIPNLLETVKGYMSHERETLEAVTSARAAAQAGSNATPEERAKLEGALTGALGRLLAVAEAYPDLKANTTFLEFQKALQGVEDEIQLARRYYNGAVRNLNVAVESFPSAIIANMFKFTKAEYFELENAADRAVPTVKF</sequence>
<dbReference type="AlphaFoldDB" id="A0AA41QKC3"/>
<evidence type="ECO:0000256" key="2">
    <source>
        <dbReference type="ARBA" id="ARBA00008854"/>
    </source>
</evidence>
<keyword evidence="3 6" id="KW-0812">Transmembrane</keyword>
<dbReference type="PANTHER" id="PTHR34478:SF1">
    <property type="entry name" value="PROTEIN LEMA"/>
    <property type="match status" value="1"/>
</dbReference>
<evidence type="ECO:0000256" key="3">
    <source>
        <dbReference type="ARBA" id="ARBA00022692"/>
    </source>
</evidence>
<evidence type="ECO:0000256" key="4">
    <source>
        <dbReference type="ARBA" id="ARBA00022989"/>
    </source>
</evidence>
<feature type="transmembrane region" description="Helical" evidence="6">
    <location>
        <begin position="6"/>
        <end position="22"/>
    </location>
</feature>
<dbReference type="Pfam" id="PF04011">
    <property type="entry name" value="LemA"/>
    <property type="match status" value="1"/>
</dbReference>
<evidence type="ECO:0000256" key="5">
    <source>
        <dbReference type="ARBA" id="ARBA00023136"/>
    </source>
</evidence>
<evidence type="ECO:0000256" key="6">
    <source>
        <dbReference type="SAM" id="Phobius"/>
    </source>
</evidence>
<evidence type="ECO:0000313" key="7">
    <source>
        <dbReference type="EMBL" id="MCI0125762.1"/>
    </source>
</evidence>
<dbReference type="Proteomes" id="UP001156140">
    <property type="component" value="Unassembled WGS sequence"/>
</dbReference>
<dbReference type="RefSeq" id="WP_035028088.1">
    <property type="nucleotide sequence ID" value="NZ_CP068983.1"/>
</dbReference>
<keyword evidence="4 6" id="KW-1133">Transmembrane helix</keyword>